<gene>
    <name evidence="1" type="ORF">METZ01_LOCUS326039</name>
</gene>
<feature type="non-terminal residue" evidence="1">
    <location>
        <position position="314"/>
    </location>
</feature>
<accession>A0A382PKJ1</accession>
<dbReference type="EMBL" id="UINC01107649">
    <property type="protein sequence ID" value="SVC73185.1"/>
    <property type="molecule type" value="Genomic_DNA"/>
</dbReference>
<dbReference type="InterPro" id="IPR016223">
    <property type="entry name" value="DNA_alpha-glucosyltransferase"/>
</dbReference>
<reference evidence="1" key="1">
    <citation type="submission" date="2018-05" db="EMBL/GenBank/DDBJ databases">
        <authorList>
            <person name="Lanie J.A."/>
            <person name="Ng W.-L."/>
            <person name="Kazmierczak K.M."/>
            <person name="Andrzejewski T.M."/>
            <person name="Davidsen T.M."/>
            <person name="Wayne K.J."/>
            <person name="Tettelin H."/>
            <person name="Glass J.I."/>
            <person name="Rusch D."/>
            <person name="Podicherti R."/>
            <person name="Tsui H.-C.T."/>
            <person name="Winkler M.E."/>
        </authorList>
    </citation>
    <scope>NUCLEOTIDE SEQUENCE</scope>
</reference>
<proteinExistence type="predicted"/>
<protein>
    <submittedName>
        <fullName evidence="1">Uncharacterized protein</fullName>
    </submittedName>
</protein>
<dbReference type="Gene3D" id="3.40.50.2000">
    <property type="entry name" value="Glycogen Phosphorylase B"/>
    <property type="match status" value="1"/>
</dbReference>
<sequence>MKIGVILGRGVEGVGVTKNVVEFQKLFPGVEIFATMDKLWPRRESMNFPVSYFRGADWDMVSKSTKKFPNLIACKDVVDRINKLDACIIWSIPSKSHSEECIDNFIRMAANINVRKGLVQVDHKMASITRNARLADVCNNVDVLMCHSVENDFARWTRKNNIKTPLTNMGVGFNFNKDYWKPIEEQDARYVRWVGRTAMWKGPDVMIDLHNNCFRKAGFITVLEGLEASIQYPLVLYKNSKEKKDRRDVINYFRPEKGLDINETRHPIYGSEQEDMGAYLYSSYTHSDMMERMSLNGFGSDLMYFKKNLYGDNV</sequence>
<dbReference type="AlphaFoldDB" id="A0A382PKJ1"/>
<organism evidence="1">
    <name type="scientific">marine metagenome</name>
    <dbReference type="NCBI Taxonomy" id="408172"/>
    <lineage>
        <taxon>unclassified sequences</taxon>
        <taxon>metagenomes</taxon>
        <taxon>ecological metagenomes</taxon>
    </lineage>
</organism>
<name>A0A382PKJ1_9ZZZZ</name>
<dbReference type="Pfam" id="PF11440">
    <property type="entry name" value="AGT"/>
    <property type="match status" value="1"/>
</dbReference>
<evidence type="ECO:0000313" key="1">
    <source>
        <dbReference type="EMBL" id="SVC73185.1"/>
    </source>
</evidence>